<sequence>MCTCKEMSDCYDSAKKQAFDCFEPCWNETHSYSLTQFPDKLRVCFENRRGFVDNIVSCLRTKVKACADDEEKAKQRHDVKNYDYQDMIRRVDDIINEHIRTFLNSITSNYAKNLFVKHVVNAAASVARCVKNCFLEKNKDGFCFDRKGCEPEITDQNAKLAVRQCSRTVNWKKEIAELCTCSSQAGVSGISDYCGMLNIVG</sequence>
<organism evidence="1">
    <name type="scientific">Angiostrongylus cantonensis</name>
    <name type="common">Rat lungworm</name>
    <dbReference type="NCBI Taxonomy" id="6313"/>
    <lineage>
        <taxon>Eukaryota</taxon>
        <taxon>Metazoa</taxon>
        <taxon>Ecdysozoa</taxon>
        <taxon>Nematoda</taxon>
        <taxon>Chromadorea</taxon>
        <taxon>Rhabditida</taxon>
        <taxon>Rhabditina</taxon>
        <taxon>Rhabditomorpha</taxon>
        <taxon>Strongyloidea</taxon>
        <taxon>Metastrongylidae</taxon>
        <taxon>Angiostrongylus</taxon>
    </lineage>
</organism>
<name>C7BVS3_ANGCA</name>
<proteinExistence type="evidence at transcript level"/>
<dbReference type="PANTHER" id="PTHR34401">
    <property type="entry name" value="PROTEIN CBG12388-RELATED"/>
    <property type="match status" value="1"/>
</dbReference>
<dbReference type="AlphaFoldDB" id="C7BVS3"/>
<reference evidence="1" key="1">
    <citation type="submission" date="2008-08" db="EMBL/GenBank/DDBJ databases">
        <authorList>
            <person name="Zhan X.M."/>
        </authorList>
    </citation>
    <scope>NUCLEOTIDE SEQUENCE</scope>
</reference>
<reference evidence="1" key="2">
    <citation type="journal article" date="2009" name="BMC Mol. Biol.">
        <title>Preliminary molecular characterization of the human pathogen Angiostrongylus cantonensis.</title>
        <authorList>
            <person name="He H."/>
            <person name="Cheng M."/>
            <person name="Yang X."/>
            <person name="Meng J."/>
            <person name="He A."/>
            <person name="Zheng X."/>
            <person name="Li Z."/>
            <person name="Guo P."/>
            <person name="Pan Z."/>
            <person name="Zhan X."/>
        </authorList>
    </citation>
    <scope>NUCLEOTIDE SEQUENCE</scope>
</reference>
<accession>C7BVS3</accession>
<evidence type="ECO:0000313" key="1">
    <source>
        <dbReference type="EMBL" id="CAR63588.1"/>
    </source>
</evidence>
<dbReference type="EMBL" id="FM207727">
    <property type="protein sequence ID" value="CAR63588.1"/>
    <property type="molecule type" value="mRNA"/>
</dbReference>
<dbReference type="PANTHER" id="PTHR34401:SF1">
    <property type="entry name" value="DUF19 DOMAIN-CONTAINING PROTEIN"/>
    <property type="match status" value="1"/>
</dbReference>
<protein>
    <submittedName>
        <fullName evidence="1">Uncharacterized protein</fullName>
    </submittedName>
</protein>